<evidence type="ECO:0000256" key="5">
    <source>
        <dbReference type="ARBA" id="ARBA00022527"/>
    </source>
</evidence>
<organism evidence="16 17">
    <name type="scientific">Desmophyllum pertusum</name>
    <dbReference type="NCBI Taxonomy" id="174260"/>
    <lineage>
        <taxon>Eukaryota</taxon>
        <taxon>Metazoa</taxon>
        <taxon>Cnidaria</taxon>
        <taxon>Anthozoa</taxon>
        <taxon>Hexacorallia</taxon>
        <taxon>Scleractinia</taxon>
        <taxon>Caryophylliina</taxon>
        <taxon>Caryophylliidae</taxon>
        <taxon>Desmophyllum</taxon>
    </lineage>
</organism>
<dbReference type="EMBL" id="MU826351">
    <property type="protein sequence ID" value="KAJ7381068.1"/>
    <property type="molecule type" value="Genomic_DNA"/>
</dbReference>
<comment type="subcellular location">
    <subcellularLocation>
        <location evidence="2">Cytoplasm</location>
    </subcellularLocation>
    <subcellularLocation>
        <location evidence="1">Nucleus</location>
    </subcellularLocation>
</comment>
<evidence type="ECO:0000256" key="11">
    <source>
        <dbReference type="ARBA" id="ARBA00023242"/>
    </source>
</evidence>
<dbReference type="Gene3D" id="1.10.510.10">
    <property type="entry name" value="Transferase(Phosphotransferase) domain 1"/>
    <property type="match status" value="1"/>
</dbReference>
<keyword evidence="7" id="KW-0808">Transferase</keyword>
<keyword evidence="8 13" id="KW-0547">Nucleotide-binding</keyword>
<keyword evidence="17" id="KW-1185">Reference proteome</keyword>
<dbReference type="SMART" id="SM00220">
    <property type="entry name" value="S_TKc"/>
    <property type="match status" value="1"/>
</dbReference>
<dbReference type="GO" id="GO:0008384">
    <property type="term" value="F:IkappaB kinase activity"/>
    <property type="evidence" value="ECO:0007669"/>
    <property type="project" value="UniProtKB-EC"/>
</dbReference>
<evidence type="ECO:0000256" key="13">
    <source>
        <dbReference type="PROSITE-ProRule" id="PRU10141"/>
    </source>
</evidence>
<feature type="domain" description="Protein kinase" evidence="15">
    <location>
        <begin position="50"/>
        <end position="335"/>
    </location>
</feature>
<evidence type="ECO:0000313" key="17">
    <source>
        <dbReference type="Proteomes" id="UP001163046"/>
    </source>
</evidence>
<dbReference type="AlphaFoldDB" id="A0A9W9ZI73"/>
<evidence type="ECO:0000256" key="2">
    <source>
        <dbReference type="ARBA" id="ARBA00004496"/>
    </source>
</evidence>
<feature type="binding site" evidence="13">
    <location>
        <position position="79"/>
    </location>
    <ligand>
        <name>ATP</name>
        <dbReference type="ChEBI" id="CHEBI:30616"/>
    </ligand>
</feature>
<dbReference type="InterPro" id="IPR051180">
    <property type="entry name" value="IKK"/>
</dbReference>
<dbReference type="InterPro" id="IPR008271">
    <property type="entry name" value="Ser/Thr_kinase_AS"/>
</dbReference>
<dbReference type="PROSITE" id="PS00108">
    <property type="entry name" value="PROTEIN_KINASE_ST"/>
    <property type="match status" value="1"/>
</dbReference>
<accession>A0A9W9ZI73</accession>
<evidence type="ECO:0000256" key="1">
    <source>
        <dbReference type="ARBA" id="ARBA00004123"/>
    </source>
</evidence>
<keyword evidence="4" id="KW-0963">Cytoplasm</keyword>
<dbReference type="EC" id="2.7.11.10" evidence="3"/>
<dbReference type="GO" id="GO:0033209">
    <property type="term" value="P:tumor necrosis factor-mediated signaling pathway"/>
    <property type="evidence" value="ECO:0007669"/>
    <property type="project" value="TreeGrafter"/>
</dbReference>
<dbReference type="InterPro" id="IPR011009">
    <property type="entry name" value="Kinase-like_dom_sf"/>
</dbReference>
<evidence type="ECO:0000256" key="3">
    <source>
        <dbReference type="ARBA" id="ARBA00012442"/>
    </source>
</evidence>
<evidence type="ECO:0000256" key="6">
    <source>
        <dbReference type="ARBA" id="ARBA00022553"/>
    </source>
</evidence>
<protein>
    <recommendedName>
        <fullName evidence="3">IkappaB kinase</fullName>
        <ecNumber evidence="3">2.7.11.10</ecNumber>
    </recommendedName>
</protein>
<evidence type="ECO:0000256" key="8">
    <source>
        <dbReference type="ARBA" id="ARBA00022741"/>
    </source>
</evidence>
<evidence type="ECO:0000313" key="16">
    <source>
        <dbReference type="EMBL" id="KAJ7381068.1"/>
    </source>
</evidence>
<dbReference type="GO" id="GO:0005524">
    <property type="term" value="F:ATP binding"/>
    <property type="evidence" value="ECO:0007669"/>
    <property type="project" value="UniProtKB-UniRule"/>
</dbReference>
<dbReference type="Proteomes" id="UP001163046">
    <property type="component" value="Unassembled WGS sequence"/>
</dbReference>
<dbReference type="GO" id="GO:0005634">
    <property type="term" value="C:nucleus"/>
    <property type="evidence" value="ECO:0007669"/>
    <property type="project" value="UniProtKB-SubCell"/>
</dbReference>
<gene>
    <name evidence="16" type="ORF">OS493_004666</name>
</gene>
<dbReference type="FunFam" id="1.10.510.10:FF:000147">
    <property type="entry name" value="Inhibitor of nuclear factor kappa-B kinase subunit beta"/>
    <property type="match status" value="1"/>
</dbReference>
<dbReference type="PANTHER" id="PTHR22969">
    <property type="entry name" value="IKB KINASE"/>
    <property type="match status" value="1"/>
</dbReference>
<keyword evidence="9" id="KW-0418">Kinase</keyword>
<dbReference type="GO" id="GO:0045944">
    <property type="term" value="P:positive regulation of transcription by RNA polymerase II"/>
    <property type="evidence" value="ECO:0007669"/>
    <property type="project" value="TreeGrafter"/>
</dbReference>
<dbReference type="OrthoDB" id="267381at2759"/>
<keyword evidence="5 14" id="KW-0723">Serine/threonine-protein kinase</keyword>
<keyword evidence="11" id="KW-0539">Nucleus</keyword>
<dbReference type="PANTHER" id="PTHR22969:SF17">
    <property type="entry name" value="INHIBITOR OF NUCLEAR FACTOR KAPPA-B KINASE SUBUNIT BETA"/>
    <property type="match status" value="1"/>
</dbReference>
<dbReference type="PROSITE" id="PS50011">
    <property type="entry name" value="PROTEIN_KINASE_DOM"/>
    <property type="match status" value="1"/>
</dbReference>
<reference evidence="16" key="1">
    <citation type="submission" date="2023-01" db="EMBL/GenBank/DDBJ databases">
        <title>Genome assembly of the deep-sea coral Lophelia pertusa.</title>
        <authorList>
            <person name="Herrera S."/>
            <person name="Cordes E."/>
        </authorList>
    </citation>
    <scope>NUCLEOTIDE SEQUENCE</scope>
    <source>
        <strain evidence="16">USNM1676648</strain>
        <tissue evidence="16">Polyp</tissue>
    </source>
</reference>
<dbReference type="Pfam" id="PF00069">
    <property type="entry name" value="Pkinase"/>
    <property type="match status" value="1"/>
</dbReference>
<evidence type="ECO:0000256" key="9">
    <source>
        <dbReference type="ARBA" id="ARBA00022777"/>
    </source>
</evidence>
<evidence type="ECO:0000256" key="7">
    <source>
        <dbReference type="ARBA" id="ARBA00022679"/>
    </source>
</evidence>
<dbReference type="GO" id="GO:0008385">
    <property type="term" value="C:IkappaB kinase complex"/>
    <property type="evidence" value="ECO:0007669"/>
    <property type="project" value="TreeGrafter"/>
</dbReference>
<evidence type="ECO:0000256" key="10">
    <source>
        <dbReference type="ARBA" id="ARBA00022840"/>
    </source>
</evidence>
<evidence type="ECO:0000256" key="12">
    <source>
        <dbReference type="ARBA" id="ARBA00048789"/>
    </source>
</evidence>
<dbReference type="SUPFAM" id="SSF56112">
    <property type="entry name" value="Protein kinase-like (PK-like)"/>
    <property type="match status" value="1"/>
</dbReference>
<evidence type="ECO:0000256" key="14">
    <source>
        <dbReference type="RuleBase" id="RU000304"/>
    </source>
</evidence>
<comment type="catalytic activity">
    <reaction evidence="12">
        <text>L-seryl-[I-kappa-B protein] + ATP = O-phospho-L-seryl-[I-kappa-B protein] + ADP + H(+)</text>
        <dbReference type="Rhea" id="RHEA:19073"/>
        <dbReference type="Rhea" id="RHEA-COMP:13698"/>
        <dbReference type="Rhea" id="RHEA-COMP:13699"/>
        <dbReference type="ChEBI" id="CHEBI:15378"/>
        <dbReference type="ChEBI" id="CHEBI:29999"/>
        <dbReference type="ChEBI" id="CHEBI:30616"/>
        <dbReference type="ChEBI" id="CHEBI:83421"/>
        <dbReference type="ChEBI" id="CHEBI:456216"/>
        <dbReference type="EC" id="2.7.11.10"/>
    </reaction>
</comment>
<dbReference type="InterPro" id="IPR017441">
    <property type="entry name" value="Protein_kinase_ATP_BS"/>
</dbReference>
<dbReference type="PROSITE" id="PS00107">
    <property type="entry name" value="PROTEIN_KINASE_ATP"/>
    <property type="match status" value="1"/>
</dbReference>
<dbReference type="InterPro" id="IPR000719">
    <property type="entry name" value="Prot_kinase_dom"/>
</dbReference>
<comment type="caution">
    <text evidence="16">The sequence shown here is derived from an EMBL/GenBank/DDBJ whole genome shotgun (WGS) entry which is preliminary data.</text>
</comment>
<proteinExistence type="inferred from homology"/>
<name>A0A9W9ZI73_9CNID</name>
<sequence length="345" mass="39149">MKTWTRAFVLFYTKKSSVTPMLQAASVRDPFSDPKVMAYGKGRKISREGWVEERCLGSGSFGTVMLYENKITKEQVALKRCRLDLNAHNRKLWQQEVDIMKRLNHPNLVSAKDVPPPLGVSDDELPLLAMEFCSGGDLRKVLNSPESCCGLKEKTVLKIACDVAAAVEFLHGHRIIHRDLKPENIVINHVDNKVVYKLIDLGYAKELDQGSLATTFVGTLKYVAPELLDKVKYTKTVDYWSFGTVLFECITGIRPFLPELSPFQWYNKVLGKGPDDICAYFDLKEDIQFFSVLPTPNSLCRQLQDKFVALLRLLLLWTPSYAEVQCLIVARGSVLMCFKRSSTLW</sequence>
<evidence type="ECO:0000259" key="15">
    <source>
        <dbReference type="PROSITE" id="PS50011"/>
    </source>
</evidence>
<keyword evidence="10 13" id="KW-0067">ATP-binding</keyword>
<evidence type="ECO:0000256" key="4">
    <source>
        <dbReference type="ARBA" id="ARBA00022490"/>
    </source>
</evidence>
<comment type="similarity">
    <text evidence="14">Belongs to the protein kinase superfamily.</text>
</comment>
<keyword evidence="6" id="KW-0597">Phosphoprotein</keyword>